<dbReference type="PANTHER" id="PTHR13184">
    <property type="entry name" value="37S RIBOSOMAL PROTEIN S22"/>
    <property type="match status" value="1"/>
</dbReference>
<evidence type="ECO:0000256" key="6">
    <source>
        <dbReference type="ARBA" id="ARBA00023128"/>
    </source>
</evidence>
<evidence type="ECO:0000313" key="10">
    <source>
        <dbReference type="Proteomes" id="UP001217089"/>
    </source>
</evidence>
<feature type="region of interest" description="Disordered" evidence="8">
    <location>
        <begin position="420"/>
        <end position="445"/>
    </location>
</feature>
<keyword evidence="3" id="KW-0809">Transit peptide</keyword>
<evidence type="ECO:0000256" key="1">
    <source>
        <dbReference type="ARBA" id="ARBA00004173"/>
    </source>
</evidence>
<sequence length="583" mass="67845">MCSMCSLCLRNRFEKTPFRLLLKRLKHTTPENSSPEVVGKTADLHMKTSRTLPRNVVLDPDVASYMQKNDLKPRFHPGIMRLKAVKVPSRLEVAAFQLSQTYGGQRLKKDSERLRNVLDKRLVPTQKSEIDMKTKQITQNLIQKRNLDLDAMTAEEEAKLKKKISKRDPDFIPSSMYNLGSGLGTAIWAVNELWGKNVKEYYYADENKNMHIKNVYFRQFEPSVIENKFPLVICAYMLLELPDKQSRIKVIESLWERTTDYLVLVECPHDMICPKSQLTSKIACTFPVKYIPMQIYKVEEGSCIEKFSYVIMRKRWPAAEKENGWPRFTMELNKPSKCVHCKMCCPDGQFYHMVLTAKKHPKNLFSIAKKSDWGDRLPVVWPEEFIEIKKDTRKRDKYLEKRRLLGLDQNNEDVLEKSEFNLNQDGETLDDSDNSTEQSDDGFESETEIISKYKDVSFNSAVYKKKTLDLKFLMDEQTVENQMELLEDFVTGESLDNIQRNDYENEEVCEESESQQEDNEMLHVGSSTPESENSMNDFENVTDDSFHFHNDHDVEKSRSKGEDAEVISEDKDENVPNISDQNK</sequence>
<reference evidence="9 10" key="1">
    <citation type="submission" date="2022-12" db="EMBL/GenBank/DDBJ databases">
        <title>Chromosome-level genome of Tegillarca granosa.</title>
        <authorList>
            <person name="Kim J."/>
        </authorList>
    </citation>
    <scope>NUCLEOTIDE SEQUENCE [LARGE SCALE GENOMIC DNA]</scope>
    <source>
        <strain evidence="9">Teg-2019</strain>
        <tissue evidence="9">Adductor muscle</tissue>
    </source>
</reference>
<comment type="caution">
    <text evidence="9">The sequence shown here is derived from an EMBL/GenBank/DDBJ whole genome shotgun (WGS) entry which is preliminary data.</text>
</comment>
<name>A0ABQ9EI50_TEGGR</name>
<evidence type="ECO:0000313" key="9">
    <source>
        <dbReference type="EMBL" id="KAJ8302923.1"/>
    </source>
</evidence>
<dbReference type="Pfam" id="PF09243">
    <property type="entry name" value="Rsm22"/>
    <property type="match status" value="2"/>
</dbReference>
<organism evidence="9 10">
    <name type="scientific">Tegillarca granosa</name>
    <name type="common">Malaysian cockle</name>
    <name type="synonym">Anadara granosa</name>
    <dbReference type="NCBI Taxonomy" id="220873"/>
    <lineage>
        <taxon>Eukaryota</taxon>
        <taxon>Metazoa</taxon>
        <taxon>Spiralia</taxon>
        <taxon>Lophotrochozoa</taxon>
        <taxon>Mollusca</taxon>
        <taxon>Bivalvia</taxon>
        <taxon>Autobranchia</taxon>
        <taxon>Pteriomorphia</taxon>
        <taxon>Arcoida</taxon>
        <taxon>Arcoidea</taxon>
        <taxon>Arcidae</taxon>
        <taxon>Tegillarca</taxon>
    </lineage>
</organism>
<evidence type="ECO:0008006" key="11">
    <source>
        <dbReference type="Google" id="ProtNLM"/>
    </source>
</evidence>
<feature type="compositionally biased region" description="Acidic residues" evidence="8">
    <location>
        <begin position="427"/>
        <end position="445"/>
    </location>
</feature>
<evidence type="ECO:0000256" key="7">
    <source>
        <dbReference type="ARBA" id="ARBA00045681"/>
    </source>
</evidence>
<protein>
    <recommendedName>
        <fullName evidence="11">Methyltransferase-like protein 17, mitochondrial</fullName>
    </recommendedName>
</protein>
<comment type="function">
    <text evidence="7">Mitochondrial ribosome (mitoribosome) assembly factor. Binds at the interface of the head and body domains of the mitochondrial small ribosomal subunit (mt-SSU), occluding the mRNA channel and preventing compaction of the head domain towards the body. Probable inactive methyltransferase: retains the characteristic folding and ability to bind S-adenosyl-L-methionine, but it probably lost its methyltransferase activity.</text>
</comment>
<feature type="compositionally biased region" description="Basic and acidic residues" evidence="8">
    <location>
        <begin position="544"/>
        <end position="563"/>
    </location>
</feature>
<accession>A0ABQ9EI50</accession>
<feature type="region of interest" description="Disordered" evidence="8">
    <location>
        <begin position="508"/>
        <end position="583"/>
    </location>
</feature>
<dbReference type="InterPro" id="IPR052571">
    <property type="entry name" value="Mt_RNA_Methyltransferase"/>
</dbReference>
<comment type="subcellular location">
    <subcellularLocation>
        <location evidence="1">Mitochondrion</location>
    </subcellularLocation>
</comment>
<evidence type="ECO:0000256" key="5">
    <source>
        <dbReference type="ARBA" id="ARBA00023014"/>
    </source>
</evidence>
<keyword evidence="6" id="KW-0496">Mitochondrion</keyword>
<evidence type="ECO:0000256" key="2">
    <source>
        <dbReference type="ARBA" id="ARBA00022723"/>
    </source>
</evidence>
<gene>
    <name evidence="9" type="ORF">KUTeg_019319</name>
</gene>
<feature type="compositionally biased region" description="Polar residues" evidence="8">
    <location>
        <begin position="525"/>
        <end position="539"/>
    </location>
</feature>
<keyword evidence="5" id="KW-0411">Iron-sulfur</keyword>
<proteinExistence type="predicted"/>
<dbReference type="PANTHER" id="PTHR13184:SF5">
    <property type="entry name" value="METHYLTRANSFERASE-LIKE PROTEIN 17, MITOCHONDRIAL"/>
    <property type="match status" value="1"/>
</dbReference>
<evidence type="ECO:0000256" key="3">
    <source>
        <dbReference type="ARBA" id="ARBA00022946"/>
    </source>
</evidence>
<dbReference type="InterPro" id="IPR015324">
    <property type="entry name" value="Ribosomal_Rsm22-like"/>
</dbReference>
<dbReference type="Proteomes" id="UP001217089">
    <property type="component" value="Unassembled WGS sequence"/>
</dbReference>
<keyword evidence="4" id="KW-0408">Iron</keyword>
<keyword evidence="10" id="KW-1185">Reference proteome</keyword>
<evidence type="ECO:0000256" key="8">
    <source>
        <dbReference type="SAM" id="MobiDB-lite"/>
    </source>
</evidence>
<feature type="compositionally biased region" description="Acidic residues" evidence="8">
    <location>
        <begin position="508"/>
        <end position="519"/>
    </location>
</feature>
<keyword evidence="2" id="KW-0479">Metal-binding</keyword>
<dbReference type="EMBL" id="JARBDR010000917">
    <property type="protein sequence ID" value="KAJ8302923.1"/>
    <property type="molecule type" value="Genomic_DNA"/>
</dbReference>
<evidence type="ECO:0000256" key="4">
    <source>
        <dbReference type="ARBA" id="ARBA00023004"/>
    </source>
</evidence>